<gene>
    <name evidence="1" type="ORF">FE810_02850</name>
</gene>
<dbReference type="EMBL" id="VCBC01000003">
    <property type="protein sequence ID" value="TLU67238.1"/>
    <property type="molecule type" value="Genomic_DNA"/>
</dbReference>
<dbReference type="AlphaFoldDB" id="A0A5R9IZ88"/>
<keyword evidence="2" id="KW-1185">Reference proteome</keyword>
<sequence length="65" mass="7220">MRKLNLWGLSGAALIVPETTAIHVDSSKISDSYEAWVHVIVEENNFSDFSGFGEFKGVLTWCNSD</sequence>
<evidence type="ECO:0000313" key="1">
    <source>
        <dbReference type="EMBL" id="TLU67238.1"/>
    </source>
</evidence>
<organism evidence="1 2">
    <name type="scientific">Thalassotalea litorea</name>
    <dbReference type="NCBI Taxonomy" id="2020715"/>
    <lineage>
        <taxon>Bacteria</taxon>
        <taxon>Pseudomonadati</taxon>
        <taxon>Pseudomonadota</taxon>
        <taxon>Gammaproteobacteria</taxon>
        <taxon>Alteromonadales</taxon>
        <taxon>Colwelliaceae</taxon>
        <taxon>Thalassotalea</taxon>
    </lineage>
</organism>
<accession>A0A5R9IZ88</accession>
<dbReference type="InterPro" id="IPR046182">
    <property type="entry name" value="DUF6210"/>
</dbReference>
<dbReference type="OrthoDB" id="72338at2"/>
<evidence type="ECO:0000313" key="2">
    <source>
        <dbReference type="Proteomes" id="UP000307790"/>
    </source>
</evidence>
<protein>
    <submittedName>
        <fullName evidence="1">Uncharacterized protein</fullName>
    </submittedName>
</protein>
<name>A0A5R9IZ88_9GAMM</name>
<dbReference type="RefSeq" id="WP_138318521.1">
    <property type="nucleotide sequence ID" value="NZ_VCBC01000003.1"/>
</dbReference>
<comment type="caution">
    <text evidence="1">The sequence shown here is derived from an EMBL/GenBank/DDBJ whole genome shotgun (WGS) entry which is preliminary data.</text>
</comment>
<proteinExistence type="predicted"/>
<dbReference type="Pfam" id="PF19715">
    <property type="entry name" value="DUF6210"/>
    <property type="match status" value="1"/>
</dbReference>
<reference evidence="1 2" key="1">
    <citation type="submission" date="2019-05" db="EMBL/GenBank/DDBJ databases">
        <title>Genome sequences of Thalassotalea litorea 1K03283.</title>
        <authorList>
            <person name="Zhang D."/>
        </authorList>
    </citation>
    <scope>NUCLEOTIDE SEQUENCE [LARGE SCALE GENOMIC DNA]</scope>
    <source>
        <strain evidence="1 2">MCCC 1K03283</strain>
    </source>
</reference>
<dbReference type="Proteomes" id="UP000307790">
    <property type="component" value="Unassembled WGS sequence"/>
</dbReference>